<comment type="caution">
    <text evidence="4">The sequence shown here is derived from an EMBL/GenBank/DDBJ whole genome shotgun (WGS) entry which is preliminary data.</text>
</comment>
<sequence length="939" mass="101369">MADGARRVGKSGTTEAGALGVDAAEALTARLHGREEIIAELVGSTKRGGPPLTVVSGEAGSGRSAVLDALRGELAGARVLNLNASEHDRRTAFGALYRLLSDLDGPDPSAAGVRTSVLGVVARLSGSPSAAAAPSTATQLAMAVFSAARRYLPLVVLIDDAQWLDDATAALLEPLVQHMSGSPISMVLTVRTDVARDAVTAPLRRLRDAGLARTVTLRPLTRRQSQQIIAETVRANPDAALVDELHRASRGLPAALVAGLAGHREARSLRVVDRHAYLVRTNERPVISGRHPLLLPVRDAGDVEWATARAMSVLAPLGTAAPALIADSAAIERDAVRESIDRLVRLRVLVPSGAGWRFRVPMVRAALEASLGPFERRNLAALAVTALWDGSAETDDPGYLPDRLVDAGKLIDPQRAGQELLAHGVQAMFDDGGKAVRWLRSATEKVTEPQARALTLLAHAGTCTMHYRAAEAADSIRLLLWRHAEDLPFTLLQQAEVIYLVSAAATGDCAELARIADGTGQPLPGGPAQRVVARIVALGMLGRWGECAALLEEQREVWTGGDPITEDFGNIALIGATVSQGDTTELFRFVDRPELWRARDVPDQHFEEIRHQTNMLLGLGELDRAMELLRRNEFETTLLSGTDQFQIEFMRGDWFRAMATARRTMATAPNLSRPMGQPMMYLGAALLHTEGGMLSRARQMIETGRAGPMRYLFDFAEARVSQVLGELDAADEALRTGLARAEADGVAFGTEHIWAHVAVRANERGDVDEAKEALLRLEKLAERLGTGKARIAHLLTRMRVLGDTAAAEQAVVLARRRGQPYETTLLFTLLAQAGYRTAELLPEAYRLSDGLGALLLRSRLRQVMRDHNVPIPSRGATTAENERLLAVLVTEGLTNRQMAVVFGATEKSVEGRLTRMFARIGYRSRVELAAAMLTGEYPG</sequence>
<dbReference type="GO" id="GO:0005524">
    <property type="term" value="F:ATP binding"/>
    <property type="evidence" value="ECO:0007669"/>
    <property type="project" value="UniProtKB-KW"/>
</dbReference>
<dbReference type="PANTHER" id="PTHR16305">
    <property type="entry name" value="TESTICULAR SOLUBLE ADENYLYL CYCLASE"/>
    <property type="match status" value="1"/>
</dbReference>
<keyword evidence="4" id="KW-0238">DNA-binding</keyword>
<feature type="domain" description="HTH luxR-type" evidence="3">
    <location>
        <begin position="875"/>
        <end position="932"/>
    </location>
</feature>
<dbReference type="SUPFAM" id="SSF52540">
    <property type="entry name" value="P-loop containing nucleoside triphosphate hydrolases"/>
    <property type="match status" value="1"/>
</dbReference>
<reference evidence="4 5" key="1">
    <citation type="submission" date="2020-08" db="EMBL/GenBank/DDBJ databases">
        <title>Sequencing the genomes of 1000 actinobacteria strains.</title>
        <authorList>
            <person name="Klenk H.-P."/>
        </authorList>
    </citation>
    <scope>NUCLEOTIDE SEQUENCE [LARGE SCALE GENOMIC DNA]</scope>
    <source>
        <strain evidence="4 5">DSM 45582</strain>
    </source>
</reference>
<evidence type="ECO:0000259" key="3">
    <source>
        <dbReference type="SMART" id="SM00421"/>
    </source>
</evidence>
<dbReference type="GO" id="GO:0003677">
    <property type="term" value="F:DNA binding"/>
    <property type="evidence" value="ECO:0007669"/>
    <property type="project" value="UniProtKB-KW"/>
</dbReference>
<evidence type="ECO:0000256" key="1">
    <source>
        <dbReference type="ARBA" id="ARBA00022741"/>
    </source>
</evidence>
<keyword evidence="5" id="KW-1185">Reference proteome</keyword>
<proteinExistence type="predicted"/>
<organism evidence="4 5">
    <name type="scientific">Saccharopolyspora gloriosae</name>
    <dbReference type="NCBI Taxonomy" id="455344"/>
    <lineage>
        <taxon>Bacteria</taxon>
        <taxon>Bacillati</taxon>
        <taxon>Actinomycetota</taxon>
        <taxon>Actinomycetes</taxon>
        <taxon>Pseudonocardiales</taxon>
        <taxon>Pseudonocardiaceae</taxon>
        <taxon>Saccharopolyspora</taxon>
    </lineage>
</organism>
<dbReference type="SUPFAM" id="SSF46894">
    <property type="entry name" value="C-terminal effector domain of the bipartite response regulators"/>
    <property type="match status" value="1"/>
</dbReference>
<dbReference type="Gene3D" id="1.10.10.10">
    <property type="entry name" value="Winged helix-like DNA-binding domain superfamily/Winged helix DNA-binding domain"/>
    <property type="match status" value="1"/>
</dbReference>
<dbReference type="Proteomes" id="UP000580474">
    <property type="component" value="Unassembled WGS sequence"/>
</dbReference>
<evidence type="ECO:0000256" key="2">
    <source>
        <dbReference type="ARBA" id="ARBA00022840"/>
    </source>
</evidence>
<dbReference type="InterPro" id="IPR027417">
    <property type="entry name" value="P-loop_NTPase"/>
</dbReference>
<dbReference type="InterPro" id="IPR016032">
    <property type="entry name" value="Sig_transdc_resp-reg_C-effctor"/>
</dbReference>
<dbReference type="RefSeq" id="WP_184482708.1">
    <property type="nucleotide sequence ID" value="NZ_JACHIV010000001.1"/>
</dbReference>
<dbReference type="SMART" id="SM00421">
    <property type="entry name" value="HTH_LUXR"/>
    <property type="match status" value="1"/>
</dbReference>
<keyword evidence="2" id="KW-0067">ATP-binding</keyword>
<protein>
    <submittedName>
        <fullName evidence="4">DNA-binding CsgD family transcriptional regulator/DNA-binding transcriptional ArsR family regulator/tetratricopeptide (TPR) repeat protein</fullName>
    </submittedName>
</protein>
<dbReference type="InterPro" id="IPR041664">
    <property type="entry name" value="AAA_16"/>
</dbReference>
<dbReference type="EMBL" id="JACHIV010000001">
    <property type="protein sequence ID" value="MBB5071891.1"/>
    <property type="molecule type" value="Genomic_DNA"/>
</dbReference>
<evidence type="ECO:0000313" key="5">
    <source>
        <dbReference type="Proteomes" id="UP000580474"/>
    </source>
</evidence>
<dbReference type="GO" id="GO:0004016">
    <property type="term" value="F:adenylate cyclase activity"/>
    <property type="evidence" value="ECO:0007669"/>
    <property type="project" value="TreeGrafter"/>
</dbReference>
<dbReference type="InterPro" id="IPR000792">
    <property type="entry name" value="Tscrpt_reg_LuxR_C"/>
</dbReference>
<dbReference type="GO" id="GO:0006355">
    <property type="term" value="P:regulation of DNA-templated transcription"/>
    <property type="evidence" value="ECO:0007669"/>
    <property type="project" value="InterPro"/>
</dbReference>
<evidence type="ECO:0000313" key="4">
    <source>
        <dbReference type="EMBL" id="MBB5071891.1"/>
    </source>
</evidence>
<dbReference type="AlphaFoldDB" id="A0A840NLE3"/>
<accession>A0A840NLE3</accession>
<dbReference type="Pfam" id="PF13191">
    <property type="entry name" value="AAA_16"/>
    <property type="match status" value="1"/>
</dbReference>
<keyword evidence="1" id="KW-0547">Nucleotide-binding</keyword>
<name>A0A840NLE3_9PSEU</name>
<dbReference type="InterPro" id="IPR036388">
    <property type="entry name" value="WH-like_DNA-bd_sf"/>
</dbReference>
<dbReference type="GO" id="GO:0005737">
    <property type="term" value="C:cytoplasm"/>
    <property type="evidence" value="ECO:0007669"/>
    <property type="project" value="TreeGrafter"/>
</dbReference>
<gene>
    <name evidence="4" type="ORF">BJ969_004979</name>
</gene>
<dbReference type="PANTHER" id="PTHR16305:SF35">
    <property type="entry name" value="TRANSCRIPTIONAL ACTIVATOR DOMAIN"/>
    <property type="match status" value="1"/>
</dbReference>